<proteinExistence type="predicted"/>
<reference evidence="2 3" key="1">
    <citation type="submission" date="2019-01" db="EMBL/GenBank/DDBJ databases">
        <title>A draft genome assembly of the solar-powered sea slug Elysia chlorotica.</title>
        <authorList>
            <person name="Cai H."/>
            <person name="Li Q."/>
            <person name="Fang X."/>
            <person name="Li J."/>
            <person name="Curtis N.E."/>
            <person name="Altenburger A."/>
            <person name="Shibata T."/>
            <person name="Feng M."/>
            <person name="Maeda T."/>
            <person name="Schwartz J.A."/>
            <person name="Shigenobu S."/>
            <person name="Lundholm N."/>
            <person name="Nishiyama T."/>
            <person name="Yang H."/>
            <person name="Hasebe M."/>
            <person name="Li S."/>
            <person name="Pierce S.K."/>
            <person name="Wang J."/>
        </authorList>
    </citation>
    <scope>NUCLEOTIDE SEQUENCE [LARGE SCALE GENOMIC DNA]</scope>
    <source>
        <strain evidence="2">EC2010</strain>
        <tissue evidence="2">Whole organism of an adult</tissue>
    </source>
</reference>
<evidence type="ECO:0000313" key="3">
    <source>
        <dbReference type="Proteomes" id="UP000271974"/>
    </source>
</evidence>
<protein>
    <submittedName>
        <fullName evidence="2">Uncharacterized protein</fullName>
    </submittedName>
</protein>
<keyword evidence="3" id="KW-1185">Reference proteome</keyword>
<dbReference type="OrthoDB" id="6051470at2759"/>
<name>A0A3S0ZCH9_ELYCH</name>
<feature type="region of interest" description="Disordered" evidence="1">
    <location>
        <begin position="26"/>
        <end position="56"/>
    </location>
</feature>
<comment type="caution">
    <text evidence="2">The sequence shown here is derived from an EMBL/GenBank/DDBJ whole genome shotgun (WGS) entry which is preliminary data.</text>
</comment>
<evidence type="ECO:0000313" key="2">
    <source>
        <dbReference type="EMBL" id="RUS75738.1"/>
    </source>
</evidence>
<evidence type="ECO:0000256" key="1">
    <source>
        <dbReference type="SAM" id="MobiDB-lite"/>
    </source>
</evidence>
<dbReference type="Proteomes" id="UP000271974">
    <property type="component" value="Unassembled WGS sequence"/>
</dbReference>
<accession>A0A3S0ZCH9</accession>
<organism evidence="2 3">
    <name type="scientific">Elysia chlorotica</name>
    <name type="common">Eastern emerald elysia</name>
    <name type="synonym">Sea slug</name>
    <dbReference type="NCBI Taxonomy" id="188477"/>
    <lineage>
        <taxon>Eukaryota</taxon>
        <taxon>Metazoa</taxon>
        <taxon>Spiralia</taxon>
        <taxon>Lophotrochozoa</taxon>
        <taxon>Mollusca</taxon>
        <taxon>Gastropoda</taxon>
        <taxon>Heterobranchia</taxon>
        <taxon>Euthyneura</taxon>
        <taxon>Panpulmonata</taxon>
        <taxon>Sacoglossa</taxon>
        <taxon>Placobranchoidea</taxon>
        <taxon>Plakobranchidae</taxon>
        <taxon>Elysia</taxon>
    </lineage>
</organism>
<dbReference type="EMBL" id="RQTK01000715">
    <property type="protein sequence ID" value="RUS75738.1"/>
    <property type="molecule type" value="Genomic_DNA"/>
</dbReference>
<gene>
    <name evidence="2" type="ORF">EGW08_016489</name>
</gene>
<feature type="region of interest" description="Disordered" evidence="1">
    <location>
        <begin position="72"/>
        <end position="98"/>
    </location>
</feature>
<dbReference type="AlphaFoldDB" id="A0A3S0ZCH9"/>
<sequence>MLRLSEDPPVNLPPDVGGIGTIVEEYEGGFTPRGPSKDASLAQIRSTPDSKLPHFTPKEIYEHNDRSGNVDWYLSSDLDSDPDGETKNKDSNSFNASDSNHIPKQVKWNYHSVYNMLRAGLDKVTLNQFLHGCCVGLVVQPNETRFWEDVRSDVRKVLDDLIRADVKDTLSEYSAEYMHLLQRWMAKHRQTNPELAAVPEKKDMNQVEYPLPEEIARSPEVLREWLETWVPLDLDLPQHGTAWDLAESQVAMNASVTILTRYSFHLSDLTCRNCQI</sequence>